<feature type="coiled-coil region" evidence="4">
    <location>
        <begin position="437"/>
        <end position="464"/>
    </location>
</feature>
<dbReference type="PROSITE" id="PS50112">
    <property type="entry name" value="PAS"/>
    <property type="match status" value="2"/>
</dbReference>
<evidence type="ECO:0000256" key="4">
    <source>
        <dbReference type="SAM" id="Coils"/>
    </source>
</evidence>
<dbReference type="GO" id="GO:0005886">
    <property type="term" value="C:plasma membrane"/>
    <property type="evidence" value="ECO:0007669"/>
    <property type="project" value="TreeGrafter"/>
</dbReference>
<name>A0A841JRY0_9BACT</name>
<feature type="domain" description="PAS" evidence="6">
    <location>
        <begin position="1"/>
        <end position="26"/>
    </location>
</feature>
<dbReference type="InterPro" id="IPR001610">
    <property type="entry name" value="PAC"/>
</dbReference>
<dbReference type="Pfam" id="PF00015">
    <property type="entry name" value="MCPsignal"/>
    <property type="match status" value="1"/>
</dbReference>
<comment type="similarity">
    <text evidence="2">Belongs to the methyl-accepting chemotaxis (MCP) protein family.</text>
</comment>
<proteinExistence type="inferred from homology"/>
<dbReference type="NCBIfam" id="TIGR00229">
    <property type="entry name" value="sensory_box"/>
    <property type="match status" value="2"/>
</dbReference>
<dbReference type="CDD" id="cd11386">
    <property type="entry name" value="MCP_signal"/>
    <property type="match status" value="1"/>
</dbReference>
<dbReference type="InterPro" id="IPR000014">
    <property type="entry name" value="PAS"/>
</dbReference>
<dbReference type="SMART" id="SM00283">
    <property type="entry name" value="MA"/>
    <property type="match status" value="1"/>
</dbReference>
<sequence>MTGEILYANENFLKVFGYSLQELTGKPHRMLCEESFAKSSDYQELWAALGRGEFRTGQFVRVAKDGHRVWIDASYNPIFDQDGEPIKVVKFATDITEQKLRSAQDASLAQAIDRSQAVIEFDVDGTIRKANENFLNAVGYSLAEIQGKHHRIFCDDAYARGREYQQFWEDLRNGKFQSGRFKRFSQKGNVIWLFATYNPLRDEAGKVIGVIKIASDITRQVDMEESIRKVATDLDNQIEDIAKRSASVATGAQALGATSEEMNASVEELTASIHSIAQNVKNADTLARGARSQADTGAQLIDRSIDAMALINKSSEDIGEIVKVIGEIASQTNLLAFNAAIEAARAGEMGLGFSVVADEVRKLAERSSQATREISKLIHESVKRIEAGSETSRQAAEAFHRIVEGVAKTTDAITEISSSADEQLIASREVSSAIQNVTEQTEQAANASEAIANSTKELRSAAKQLTETLRHVD</sequence>
<keyword evidence="1" id="KW-0145">Chemotaxis</keyword>
<dbReference type="AlphaFoldDB" id="A0A841JRY0"/>
<dbReference type="GO" id="GO:0004888">
    <property type="term" value="F:transmembrane signaling receptor activity"/>
    <property type="evidence" value="ECO:0007669"/>
    <property type="project" value="InterPro"/>
</dbReference>
<dbReference type="InterPro" id="IPR004089">
    <property type="entry name" value="MCPsignal_dom"/>
</dbReference>
<dbReference type="GO" id="GO:0007165">
    <property type="term" value="P:signal transduction"/>
    <property type="evidence" value="ECO:0007669"/>
    <property type="project" value="UniProtKB-KW"/>
</dbReference>
<comment type="caution">
    <text evidence="8">The sequence shown here is derived from an EMBL/GenBank/DDBJ whole genome shotgun (WGS) entry which is preliminary data.</text>
</comment>
<dbReference type="GO" id="GO:0006935">
    <property type="term" value="P:chemotaxis"/>
    <property type="evidence" value="ECO:0007669"/>
    <property type="project" value="UniProtKB-KW"/>
</dbReference>
<evidence type="ECO:0000256" key="1">
    <source>
        <dbReference type="ARBA" id="ARBA00022500"/>
    </source>
</evidence>
<feature type="domain" description="PAS" evidence="6">
    <location>
        <begin position="104"/>
        <end position="148"/>
    </location>
</feature>
<dbReference type="PANTHER" id="PTHR43531">
    <property type="entry name" value="PROTEIN ICFG"/>
    <property type="match status" value="1"/>
</dbReference>
<dbReference type="PRINTS" id="PR00260">
    <property type="entry name" value="CHEMTRNSDUCR"/>
</dbReference>
<dbReference type="InterPro" id="IPR051310">
    <property type="entry name" value="MCP_chemotaxis"/>
</dbReference>
<dbReference type="EMBL" id="JACHEK010000004">
    <property type="protein sequence ID" value="MBB6144142.1"/>
    <property type="molecule type" value="Genomic_DNA"/>
</dbReference>
<dbReference type="Pfam" id="PF08447">
    <property type="entry name" value="PAS_3"/>
    <property type="match status" value="2"/>
</dbReference>
<keyword evidence="9" id="KW-1185">Reference proteome</keyword>
<dbReference type="InterPro" id="IPR013655">
    <property type="entry name" value="PAS_fold_3"/>
</dbReference>
<dbReference type="SUPFAM" id="SSF58104">
    <property type="entry name" value="Methyl-accepting chemotaxis protein (MCP) signaling domain"/>
    <property type="match status" value="1"/>
</dbReference>
<reference evidence="8 9" key="1">
    <citation type="submission" date="2020-08" db="EMBL/GenBank/DDBJ databases">
        <title>Genomic Encyclopedia of Type Strains, Phase IV (KMG-IV): sequencing the most valuable type-strain genomes for metagenomic binning, comparative biology and taxonomic classification.</title>
        <authorList>
            <person name="Goeker M."/>
        </authorList>
    </citation>
    <scope>NUCLEOTIDE SEQUENCE [LARGE SCALE GENOMIC DNA]</scope>
    <source>
        <strain evidence="8 9">DSM 103733</strain>
    </source>
</reference>
<dbReference type="CDD" id="cd00130">
    <property type="entry name" value="PAS"/>
    <property type="match status" value="2"/>
</dbReference>
<dbReference type="SUPFAM" id="SSF55785">
    <property type="entry name" value="PYP-like sensor domain (PAS domain)"/>
    <property type="match status" value="2"/>
</dbReference>
<dbReference type="PANTHER" id="PTHR43531:SF11">
    <property type="entry name" value="METHYL-ACCEPTING CHEMOTAXIS PROTEIN 3"/>
    <property type="match status" value="1"/>
</dbReference>
<dbReference type="InterPro" id="IPR035965">
    <property type="entry name" value="PAS-like_dom_sf"/>
</dbReference>
<evidence type="ECO:0000256" key="3">
    <source>
        <dbReference type="PROSITE-ProRule" id="PRU00284"/>
    </source>
</evidence>
<dbReference type="InterPro" id="IPR004090">
    <property type="entry name" value="Chemotax_Me-accpt_rcpt"/>
</dbReference>
<accession>A0A841JRY0</accession>
<gene>
    <name evidence="8" type="ORF">HNQ77_002094</name>
</gene>
<dbReference type="InterPro" id="IPR000700">
    <property type="entry name" value="PAS-assoc_C"/>
</dbReference>
<dbReference type="PROSITE" id="PS50111">
    <property type="entry name" value="CHEMOTAXIS_TRANSDUC_2"/>
    <property type="match status" value="1"/>
</dbReference>
<dbReference type="SMART" id="SM00086">
    <property type="entry name" value="PAC"/>
    <property type="match status" value="2"/>
</dbReference>
<dbReference type="Gene3D" id="1.10.287.950">
    <property type="entry name" value="Methyl-accepting chemotaxis protein"/>
    <property type="match status" value="1"/>
</dbReference>
<evidence type="ECO:0000259" key="7">
    <source>
        <dbReference type="PROSITE" id="PS50113"/>
    </source>
</evidence>
<evidence type="ECO:0000256" key="2">
    <source>
        <dbReference type="ARBA" id="ARBA00029447"/>
    </source>
</evidence>
<evidence type="ECO:0000259" key="5">
    <source>
        <dbReference type="PROSITE" id="PS50111"/>
    </source>
</evidence>
<keyword evidence="4" id="KW-0175">Coiled coil</keyword>
<evidence type="ECO:0000313" key="8">
    <source>
        <dbReference type="EMBL" id="MBB6144142.1"/>
    </source>
</evidence>
<organism evidence="8 9">
    <name type="scientific">Silvibacterium bohemicum</name>
    <dbReference type="NCBI Taxonomy" id="1577686"/>
    <lineage>
        <taxon>Bacteria</taxon>
        <taxon>Pseudomonadati</taxon>
        <taxon>Acidobacteriota</taxon>
        <taxon>Terriglobia</taxon>
        <taxon>Terriglobales</taxon>
        <taxon>Acidobacteriaceae</taxon>
        <taxon>Silvibacterium</taxon>
    </lineage>
</organism>
<keyword evidence="3" id="KW-0807">Transducer</keyword>
<feature type="domain" description="PAC" evidence="7">
    <location>
        <begin position="177"/>
        <end position="229"/>
    </location>
</feature>
<protein>
    <submittedName>
        <fullName evidence="8">Methyl-accepting chemotaxis protein</fullName>
    </submittedName>
</protein>
<dbReference type="Gene3D" id="3.30.450.20">
    <property type="entry name" value="PAS domain"/>
    <property type="match status" value="2"/>
</dbReference>
<feature type="domain" description="PAC" evidence="7">
    <location>
        <begin position="55"/>
        <end position="107"/>
    </location>
</feature>
<dbReference type="PROSITE" id="PS50113">
    <property type="entry name" value="PAC"/>
    <property type="match status" value="2"/>
</dbReference>
<evidence type="ECO:0000313" key="9">
    <source>
        <dbReference type="Proteomes" id="UP000538666"/>
    </source>
</evidence>
<evidence type="ECO:0000259" key="6">
    <source>
        <dbReference type="PROSITE" id="PS50112"/>
    </source>
</evidence>
<feature type="domain" description="Methyl-accepting transducer" evidence="5">
    <location>
        <begin position="230"/>
        <end position="452"/>
    </location>
</feature>
<dbReference type="Proteomes" id="UP000538666">
    <property type="component" value="Unassembled WGS sequence"/>
</dbReference>